<evidence type="ECO:0000313" key="12">
    <source>
        <dbReference type="Proteomes" id="UP001231189"/>
    </source>
</evidence>
<feature type="domain" description="B box-type" evidence="10">
    <location>
        <begin position="1"/>
        <end position="47"/>
    </location>
</feature>
<dbReference type="InterPro" id="IPR049808">
    <property type="entry name" value="CONSTANS-like_Bbox1"/>
</dbReference>
<keyword evidence="12" id="KW-1185">Reference proteome</keyword>
<accession>A0AAD8VE31</accession>
<dbReference type="Gene3D" id="3.30.160.60">
    <property type="entry name" value="Classic Zinc Finger"/>
    <property type="match status" value="1"/>
</dbReference>
<dbReference type="GO" id="GO:0006355">
    <property type="term" value="P:regulation of DNA-templated transcription"/>
    <property type="evidence" value="ECO:0007669"/>
    <property type="project" value="TreeGrafter"/>
</dbReference>
<gene>
    <name evidence="11" type="ORF">QYE76_027950</name>
</gene>
<dbReference type="PANTHER" id="PTHR31832:SF68">
    <property type="entry name" value="B-BOX ZINC FINGER PROTEIN 22"/>
    <property type="match status" value="1"/>
</dbReference>
<proteinExistence type="predicted"/>
<dbReference type="PANTHER" id="PTHR31832">
    <property type="entry name" value="B-BOX ZINC FINGER PROTEIN 22"/>
    <property type="match status" value="1"/>
</dbReference>
<organism evidence="11 12">
    <name type="scientific">Lolium multiflorum</name>
    <name type="common">Italian ryegrass</name>
    <name type="synonym">Lolium perenne subsp. multiflorum</name>
    <dbReference type="NCBI Taxonomy" id="4521"/>
    <lineage>
        <taxon>Eukaryota</taxon>
        <taxon>Viridiplantae</taxon>
        <taxon>Streptophyta</taxon>
        <taxon>Embryophyta</taxon>
        <taxon>Tracheophyta</taxon>
        <taxon>Spermatophyta</taxon>
        <taxon>Magnoliopsida</taxon>
        <taxon>Liliopsida</taxon>
        <taxon>Poales</taxon>
        <taxon>Poaceae</taxon>
        <taxon>BOP clade</taxon>
        <taxon>Pooideae</taxon>
        <taxon>Poodae</taxon>
        <taxon>Poeae</taxon>
        <taxon>Poeae Chloroplast Group 2 (Poeae type)</taxon>
        <taxon>Loliodinae</taxon>
        <taxon>Loliinae</taxon>
        <taxon>Lolium</taxon>
    </lineage>
</organism>
<dbReference type="InterPro" id="IPR051979">
    <property type="entry name" value="B-box_zinc_finger"/>
</dbReference>
<dbReference type="PROSITE" id="PS50119">
    <property type="entry name" value="ZF_BBOX"/>
    <property type="match status" value="2"/>
</dbReference>
<dbReference type="FunFam" id="3.30.160.60:FF:000589">
    <property type="entry name" value="B-box zinc finger protein 22"/>
    <property type="match status" value="1"/>
</dbReference>
<dbReference type="GO" id="GO:0005634">
    <property type="term" value="C:nucleus"/>
    <property type="evidence" value="ECO:0007669"/>
    <property type="project" value="UniProtKB-SubCell"/>
</dbReference>
<name>A0AAD8VE31_LOLMU</name>
<protein>
    <recommendedName>
        <fullName evidence="10">B box-type domain-containing protein</fullName>
    </recommendedName>
</protein>
<sequence>MKIQCNACGTAEARVLCCADEAALCDACDKEVHAANKLAGKHQRVPLLPDAAPPSAPSAPPKCDICQEASGYFFCLEDRALLCRDCDVAIHTVNSFVSVHQRFLLTGVQVGLEPADPVPPITDKHVNASGGSVDSQQKHLARKNPTVLLSGESSVSIPSQSAISGDYSRPISVPNTKTAMVNWTMDNSVIRSAEHPPKYLSDASSKHLLPSQTTGALSNQMNGDSDSAYNLPFSGGNGSNGLPDWPVDEFFSNFEYGPNFGFTEHGSSKGDNAKLGSAGGSPQCRLAEGLFAEDLLGQVPGFDAEDTWVVPEVPSPPTASGLCWQGNLRYPVYDNAMFVPEIPSLQSSQDHYTVSSGSKRRRREF</sequence>
<evidence type="ECO:0000256" key="5">
    <source>
        <dbReference type="ARBA" id="ARBA00022833"/>
    </source>
</evidence>
<dbReference type="GO" id="GO:0009640">
    <property type="term" value="P:photomorphogenesis"/>
    <property type="evidence" value="ECO:0007669"/>
    <property type="project" value="TreeGrafter"/>
</dbReference>
<evidence type="ECO:0000256" key="3">
    <source>
        <dbReference type="ARBA" id="ARBA00022737"/>
    </source>
</evidence>
<dbReference type="AlphaFoldDB" id="A0AAD8VE31"/>
<evidence type="ECO:0000256" key="2">
    <source>
        <dbReference type="ARBA" id="ARBA00022723"/>
    </source>
</evidence>
<dbReference type="Proteomes" id="UP001231189">
    <property type="component" value="Unassembled WGS sequence"/>
</dbReference>
<keyword evidence="3" id="KW-0677">Repeat</keyword>
<keyword evidence="8" id="KW-0539">Nucleus</keyword>
<feature type="domain" description="B box-type" evidence="10">
    <location>
        <begin position="58"/>
        <end position="105"/>
    </location>
</feature>
<evidence type="ECO:0000256" key="7">
    <source>
        <dbReference type="ARBA" id="ARBA00023163"/>
    </source>
</evidence>
<keyword evidence="6" id="KW-0805">Transcription regulation</keyword>
<comment type="caution">
    <text evidence="11">The sequence shown here is derived from an EMBL/GenBank/DDBJ whole genome shotgun (WGS) entry which is preliminary data.</text>
</comment>
<keyword evidence="2" id="KW-0479">Metal-binding</keyword>
<evidence type="ECO:0000256" key="1">
    <source>
        <dbReference type="ARBA" id="ARBA00004123"/>
    </source>
</evidence>
<reference evidence="11" key="1">
    <citation type="submission" date="2023-07" db="EMBL/GenBank/DDBJ databases">
        <title>A chromosome-level genome assembly of Lolium multiflorum.</title>
        <authorList>
            <person name="Chen Y."/>
            <person name="Copetti D."/>
            <person name="Kolliker R."/>
            <person name="Studer B."/>
        </authorList>
    </citation>
    <scope>NUCLEOTIDE SEQUENCE</scope>
    <source>
        <strain evidence="11">02402/16</strain>
        <tissue evidence="11">Leaf</tissue>
    </source>
</reference>
<dbReference type="Pfam" id="PF00643">
    <property type="entry name" value="zf-B_box"/>
    <property type="match status" value="2"/>
</dbReference>
<keyword evidence="5" id="KW-0862">Zinc</keyword>
<evidence type="ECO:0000259" key="10">
    <source>
        <dbReference type="PROSITE" id="PS50119"/>
    </source>
</evidence>
<keyword evidence="4 9" id="KW-0863">Zinc-finger</keyword>
<evidence type="ECO:0000256" key="9">
    <source>
        <dbReference type="PROSITE-ProRule" id="PRU00024"/>
    </source>
</evidence>
<comment type="subcellular location">
    <subcellularLocation>
        <location evidence="1">Nucleus</location>
    </subcellularLocation>
</comment>
<dbReference type="EMBL" id="JAUUTY010000007">
    <property type="protein sequence ID" value="KAK1604277.1"/>
    <property type="molecule type" value="Genomic_DNA"/>
</dbReference>
<dbReference type="InterPro" id="IPR000315">
    <property type="entry name" value="Znf_B-box"/>
</dbReference>
<dbReference type="CDD" id="cd19821">
    <property type="entry name" value="Bbox1_BBX-like"/>
    <property type="match status" value="2"/>
</dbReference>
<evidence type="ECO:0000256" key="6">
    <source>
        <dbReference type="ARBA" id="ARBA00023015"/>
    </source>
</evidence>
<keyword evidence="7" id="KW-0804">Transcription</keyword>
<evidence type="ECO:0000313" key="11">
    <source>
        <dbReference type="EMBL" id="KAK1604277.1"/>
    </source>
</evidence>
<dbReference type="SMART" id="SM00336">
    <property type="entry name" value="BBOX"/>
    <property type="match status" value="2"/>
</dbReference>
<evidence type="ECO:0000256" key="4">
    <source>
        <dbReference type="ARBA" id="ARBA00022771"/>
    </source>
</evidence>
<dbReference type="GO" id="GO:0008270">
    <property type="term" value="F:zinc ion binding"/>
    <property type="evidence" value="ECO:0007669"/>
    <property type="project" value="UniProtKB-KW"/>
</dbReference>
<evidence type="ECO:0000256" key="8">
    <source>
        <dbReference type="ARBA" id="ARBA00023242"/>
    </source>
</evidence>